<dbReference type="Gene3D" id="2.30.42.10">
    <property type="match status" value="1"/>
</dbReference>
<dbReference type="EMBL" id="CP081864">
    <property type="protein sequence ID" value="QZN95915.1"/>
    <property type="molecule type" value="Genomic_DNA"/>
</dbReference>
<protein>
    <recommendedName>
        <fullName evidence="3">PDZ domain-containing protein</fullName>
    </recommendedName>
</protein>
<reference evidence="1 2" key="1">
    <citation type="submission" date="2021-08" db="EMBL/GenBank/DDBJ databases">
        <title>Culture and genomic analysis of Symbiopectobacterium purcellii sp. nov. gen. nov., isolated from the leafhopper Empoasca decipiens.</title>
        <authorList>
            <person name="Nadal-Jimenez P."/>
            <person name="Siozios S."/>
            <person name="Halliday N."/>
            <person name="Camara M."/>
            <person name="Hurst G.D.D."/>
        </authorList>
    </citation>
    <scope>NUCLEOTIDE SEQUENCE [LARGE SCALE GENOMIC DNA]</scope>
    <source>
        <strain evidence="1 2">SyEd1</strain>
    </source>
</reference>
<accession>A0ABX9ASG9</accession>
<evidence type="ECO:0000313" key="2">
    <source>
        <dbReference type="Proteomes" id="UP000825886"/>
    </source>
</evidence>
<dbReference type="Proteomes" id="UP000825886">
    <property type="component" value="Chromosome"/>
</dbReference>
<gene>
    <name evidence="1" type="ORF">K6K13_22895</name>
</gene>
<sequence>MMLTLLKKNSIPHERSIAIRYLDGSIEVFYNNNEEIQKYGLKNGDKILTINNTTYSPEKIKTVRKLLLQEPKGTLALTIQRENQVMDIVL</sequence>
<name>A0ABX9ASG9_9ENTR</name>
<evidence type="ECO:0000313" key="1">
    <source>
        <dbReference type="EMBL" id="QZN95915.1"/>
    </source>
</evidence>
<keyword evidence="2" id="KW-1185">Reference proteome</keyword>
<proteinExistence type="predicted"/>
<dbReference type="SUPFAM" id="SSF50156">
    <property type="entry name" value="PDZ domain-like"/>
    <property type="match status" value="1"/>
</dbReference>
<dbReference type="RefSeq" id="WP_222158984.1">
    <property type="nucleotide sequence ID" value="NZ_CP081864.1"/>
</dbReference>
<organism evidence="1 2">
    <name type="scientific">Symbiopectobacterium purcellii</name>
    <dbReference type="NCBI Taxonomy" id="2871826"/>
    <lineage>
        <taxon>Bacteria</taxon>
        <taxon>Pseudomonadati</taxon>
        <taxon>Pseudomonadota</taxon>
        <taxon>Gammaproteobacteria</taxon>
        <taxon>Enterobacterales</taxon>
        <taxon>Enterobacteriaceae</taxon>
    </lineage>
</organism>
<evidence type="ECO:0008006" key="3">
    <source>
        <dbReference type="Google" id="ProtNLM"/>
    </source>
</evidence>
<dbReference type="InterPro" id="IPR036034">
    <property type="entry name" value="PDZ_sf"/>
</dbReference>